<dbReference type="Gene3D" id="2.100.10.30">
    <property type="entry name" value="Jacalin-like lectin domain"/>
    <property type="match status" value="1"/>
</dbReference>
<dbReference type="InterPro" id="IPR036404">
    <property type="entry name" value="Jacalin-like_lectin_dom_sf"/>
</dbReference>
<keyword evidence="3" id="KW-0812">Transmembrane</keyword>
<dbReference type="SUPFAM" id="SSF51101">
    <property type="entry name" value="Mannose-binding lectins"/>
    <property type="match status" value="1"/>
</dbReference>
<keyword evidence="2" id="KW-0430">Lectin</keyword>
<gene>
    <name evidence="5" type="ORF">RHSIM_Rhsim12G0019300</name>
</gene>
<organism evidence="5 6">
    <name type="scientific">Rhododendron simsii</name>
    <name type="common">Sims's rhododendron</name>
    <dbReference type="NCBI Taxonomy" id="118357"/>
    <lineage>
        <taxon>Eukaryota</taxon>
        <taxon>Viridiplantae</taxon>
        <taxon>Streptophyta</taxon>
        <taxon>Embryophyta</taxon>
        <taxon>Tracheophyta</taxon>
        <taxon>Spermatophyta</taxon>
        <taxon>Magnoliopsida</taxon>
        <taxon>eudicotyledons</taxon>
        <taxon>Gunneridae</taxon>
        <taxon>Pentapetalae</taxon>
        <taxon>asterids</taxon>
        <taxon>Ericales</taxon>
        <taxon>Ericaceae</taxon>
        <taxon>Ericoideae</taxon>
        <taxon>Rhodoreae</taxon>
        <taxon>Rhododendron</taxon>
    </lineage>
</organism>
<evidence type="ECO:0000259" key="4">
    <source>
        <dbReference type="Pfam" id="PF01419"/>
    </source>
</evidence>
<evidence type="ECO:0000256" key="3">
    <source>
        <dbReference type="SAM" id="Phobius"/>
    </source>
</evidence>
<evidence type="ECO:0000313" key="5">
    <source>
        <dbReference type="EMBL" id="KAF7124508.1"/>
    </source>
</evidence>
<reference evidence="5" key="1">
    <citation type="submission" date="2019-11" db="EMBL/GenBank/DDBJ databases">
        <authorList>
            <person name="Liu Y."/>
            <person name="Hou J."/>
            <person name="Li T.-Q."/>
            <person name="Guan C.-H."/>
            <person name="Wu X."/>
            <person name="Wu H.-Z."/>
            <person name="Ling F."/>
            <person name="Zhang R."/>
            <person name="Shi X.-G."/>
            <person name="Ren J.-P."/>
            <person name="Chen E.-F."/>
            <person name="Sun J.-M."/>
        </authorList>
    </citation>
    <scope>NUCLEOTIDE SEQUENCE</scope>
    <source>
        <strain evidence="5">Adult_tree_wgs_1</strain>
        <tissue evidence="5">Leaves</tissue>
    </source>
</reference>
<sequence>MEIWGGLMFVVLAMVSVIGAIRQAMVEGVIHRSIDALCGLVSWKLGRLWLPAHQQRASNIGEEGAITLGLWGGNGGGHWAYKLDIAPIMQITLGYGSVIDSILITSKSRDGKVIGCSDRFGGPGGEYATVSL</sequence>
<dbReference type="GO" id="GO:0030246">
    <property type="term" value="F:carbohydrate binding"/>
    <property type="evidence" value="ECO:0007669"/>
    <property type="project" value="UniProtKB-KW"/>
</dbReference>
<dbReference type="AlphaFoldDB" id="A0A834G4A7"/>
<keyword evidence="3" id="KW-1133">Transmembrane helix</keyword>
<accession>A0A834G4A7</accession>
<dbReference type="Pfam" id="PF01419">
    <property type="entry name" value="Jacalin"/>
    <property type="match status" value="1"/>
</dbReference>
<feature type="transmembrane region" description="Helical" evidence="3">
    <location>
        <begin position="6"/>
        <end position="25"/>
    </location>
</feature>
<comment type="caution">
    <text evidence="5">The sequence shown here is derived from an EMBL/GenBank/DDBJ whole genome shotgun (WGS) entry which is preliminary data.</text>
</comment>
<keyword evidence="6" id="KW-1185">Reference proteome</keyword>
<dbReference type="InterPro" id="IPR001229">
    <property type="entry name" value="Jacalin-like_lectin_dom"/>
</dbReference>
<evidence type="ECO:0000313" key="6">
    <source>
        <dbReference type="Proteomes" id="UP000626092"/>
    </source>
</evidence>
<name>A0A834G4A7_RHOSS</name>
<evidence type="ECO:0000256" key="2">
    <source>
        <dbReference type="ARBA" id="ARBA00022734"/>
    </source>
</evidence>
<proteinExistence type="inferred from homology"/>
<comment type="similarity">
    <text evidence="1">Belongs to the jacalin lectin family.</text>
</comment>
<dbReference type="EMBL" id="WJXA01000012">
    <property type="protein sequence ID" value="KAF7124508.1"/>
    <property type="molecule type" value="Genomic_DNA"/>
</dbReference>
<dbReference type="OrthoDB" id="10460655at2759"/>
<keyword evidence="3" id="KW-0472">Membrane</keyword>
<dbReference type="Proteomes" id="UP000626092">
    <property type="component" value="Unassembled WGS sequence"/>
</dbReference>
<protein>
    <recommendedName>
        <fullName evidence="4">Jacalin-type lectin domain-containing protein</fullName>
    </recommendedName>
</protein>
<evidence type="ECO:0000256" key="1">
    <source>
        <dbReference type="ARBA" id="ARBA00006568"/>
    </source>
</evidence>
<feature type="domain" description="Jacalin-type lectin" evidence="4">
    <location>
        <begin position="69"/>
        <end position="132"/>
    </location>
</feature>